<dbReference type="Pfam" id="PF02156">
    <property type="entry name" value="Glyco_hydro_26"/>
    <property type="match status" value="1"/>
</dbReference>
<keyword evidence="2 4" id="KW-0378">Hydrolase</keyword>
<evidence type="ECO:0000256" key="3">
    <source>
        <dbReference type="ARBA" id="ARBA00023295"/>
    </source>
</evidence>
<keyword evidence="6" id="KW-0812">Transmembrane</keyword>
<dbReference type="AlphaFoldDB" id="A0A087E6Y4"/>
<feature type="active site" description="Proton donor" evidence="4">
    <location>
        <position position="175"/>
    </location>
</feature>
<dbReference type="InterPro" id="IPR000805">
    <property type="entry name" value="Glyco_hydro_26"/>
</dbReference>
<evidence type="ECO:0000256" key="5">
    <source>
        <dbReference type="SAM" id="MobiDB-lite"/>
    </source>
</evidence>
<reference evidence="8 9" key="1">
    <citation type="submission" date="2014-03" db="EMBL/GenBank/DDBJ databases">
        <title>Genomics of Bifidobacteria.</title>
        <authorList>
            <person name="Ventura M."/>
            <person name="Milani C."/>
            <person name="Lugli G.A."/>
        </authorList>
    </citation>
    <scope>NUCLEOTIDE SEQUENCE [LARGE SCALE GENOMIC DNA]</scope>
    <source>
        <strain evidence="8 9">LMG 11597</strain>
    </source>
</reference>
<keyword evidence="6" id="KW-0472">Membrane</keyword>
<evidence type="ECO:0000313" key="8">
    <source>
        <dbReference type="EMBL" id="KFJ03535.1"/>
    </source>
</evidence>
<dbReference type="EC" id="3.2.1.4" evidence="8"/>
<protein>
    <submittedName>
        <fullName evidence="8">Beta-mannanase</fullName>
        <ecNumber evidence="8">3.2.1.4</ecNumber>
    </submittedName>
</protein>
<dbReference type="OrthoDB" id="9816550at2"/>
<dbReference type="SUPFAM" id="SSF51445">
    <property type="entry name" value="(Trans)glycosidases"/>
    <property type="match status" value="1"/>
</dbReference>
<dbReference type="PANTHER" id="PTHR40079">
    <property type="entry name" value="MANNAN ENDO-1,4-BETA-MANNOSIDASE E-RELATED"/>
    <property type="match status" value="1"/>
</dbReference>
<keyword evidence="9" id="KW-1185">Reference proteome</keyword>
<gene>
    <name evidence="8" type="ORF">BISU_0004</name>
</gene>
<evidence type="ECO:0000259" key="7">
    <source>
        <dbReference type="PROSITE" id="PS51764"/>
    </source>
</evidence>
<accession>A0A087E6Y4</accession>
<dbReference type="STRING" id="77635.BISU_0004"/>
<dbReference type="eggNOG" id="COG4124">
    <property type="taxonomic scope" value="Bacteria"/>
</dbReference>
<proteinExistence type="inferred from homology"/>
<evidence type="ECO:0000256" key="4">
    <source>
        <dbReference type="PROSITE-ProRule" id="PRU01100"/>
    </source>
</evidence>
<feature type="region of interest" description="Disordered" evidence="5">
    <location>
        <begin position="1"/>
        <end position="20"/>
    </location>
</feature>
<dbReference type="PROSITE" id="PS51764">
    <property type="entry name" value="GH26"/>
    <property type="match status" value="1"/>
</dbReference>
<keyword evidence="6" id="KW-1133">Transmembrane helix</keyword>
<dbReference type="InterPro" id="IPR022790">
    <property type="entry name" value="GH26_dom"/>
</dbReference>
<feature type="compositionally biased region" description="Polar residues" evidence="5">
    <location>
        <begin position="1"/>
        <end position="10"/>
    </location>
</feature>
<name>A0A087E6Y4_9BIFI</name>
<dbReference type="Proteomes" id="UP000029055">
    <property type="component" value="Unassembled WGS sequence"/>
</dbReference>
<dbReference type="GO" id="GO:0006080">
    <property type="term" value="P:substituted mannan metabolic process"/>
    <property type="evidence" value="ECO:0007669"/>
    <property type="project" value="InterPro"/>
</dbReference>
<dbReference type="EMBL" id="JGZR01000006">
    <property type="protein sequence ID" value="KFJ03535.1"/>
    <property type="molecule type" value="Genomic_DNA"/>
</dbReference>
<evidence type="ECO:0000256" key="1">
    <source>
        <dbReference type="ARBA" id="ARBA00007754"/>
    </source>
</evidence>
<evidence type="ECO:0000256" key="6">
    <source>
        <dbReference type="SAM" id="Phobius"/>
    </source>
</evidence>
<dbReference type="GO" id="GO:0008810">
    <property type="term" value="F:cellulase activity"/>
    <property type="evidence" value="ECO:0007669"/>
    <property type="project" value="UniProtKB-EC"/>
</dbReference>
<evidence type="ECO:0000313" key="9">
    <source>
        <dbReference type="Proteomes" id="UP000029055"/>
    </source>
</evidence>
<dbReference type="PANTHER" id="PTHR40079:SF4">
    <property type="entry name" value="GH26 DOMAIN-CONTAINING PROTEIN-RELATED"/>
    <property type="match status" value="1"/>
</dbReference>
<feature type="domain" description="GH26" evidence="7">
    <location>
        <begin position="24"/>
        <end position="399"/>
    </location>
</feature>
<sequence>MTSSNNQYQGPDQFPHKSKSKRLRRASALIPVLLMAVATIGVAWTMNRVVPASSATAESEFCVADDASLIVPEKGVLFGVNLDWDNESIAQYKTNLGHAPAMAVQFTDIPYDRETWQHTLDAVDQVKQNGGALLLTLEPHAGLSAVSTEVIAQLAEDLRELNDDGVPVVLRYAHEMNGSWYAWGQQPAEYIASFRRVADAVHAKAPGSSMMWAPNYGGGYPFVGGKFAAASESDNFKLLDTNNDGALTMADDSYAPYYPGDDVVDWAGVSLYHWGNQRPWGSNDQLVENHKFADMLTGEYSGTAGDDIQVPDFYHVYGDLHNKPIAIPETAAIYTPSRGGTDELDIKQAWWRQVFADSFASTFPKVKMINWFEWQKYEIEIDDTVDWRAAGSPHVRDAFVADLPTWLHYAQDVRACKAG</sequence>
<dbReference type="RefSeq" id="WP_024464565.1">
    <property type="nucleotide sequence ID" value="NZ_CP062939.1"/>
</dbReference>
<dbReference type="GO" id="GO:0016985">
    <property type="term" value="F:mannan endo-1,4-beta-mannosidase activity"/>
    <property type="evidence" value="ECO:0007669"/>
    <property type="project" value="InterPro"/>
</dbReference>
<evidence type="ECO:0000256" key="2">
    <source>
        <dbReference type="ARBA" id="ARBA00022801"/>
    </source>
</evidence>
<comment type="similarity">
    <text evidence="1 4">Belongs to the glycosyl hydrolase 26 family.</text>
</comment>
<comment type="caution">
    <text evidence="8">The sequence shown here is derived from an EMBL/GenBank/DDBJ whole genome shotgun (WGS) entry which is preliminary data.</text>
</comment>
<dbReference type="InterPro" id="IPR017853">
    <property type="entry name" value="GH"/>
</dbReference>
<feature type="active site" description="Nucleophile" evidence="4">
    <location>
        <position position="329"/>
    </location>
</feature>
<keyword evidence="3 4" id="KW-0326">Glycosidase</keyword>
<organism evidence="8 9">
    <name type="scientific">Bifidobacterium subtile</name>
    <dbReference type="NCBI Taxonomy" id="77635"/>
    <lineage>
        <taxon>Bacteria</taxon>
        <taxon>Bacillati</taxon>
        <taxon>Actinomycetota</taxon>
        <taxon>Actinomycetes</taxon>
        <taxon>Bifidobacteriales</taxon>
        <taxon>Bifidobacteriaceae</taxon>
        <taxon>Bifidobacterium</taxon>
    </lineage>
</organism>
<feature type="transmembrane region" description="Helical" evidence="6">
    <location>
        <begin position="26"/>
        <end position="46"/>
    </location>
</feature>
<dbReference type="Gene3D" id="3.20.20.80">
    <property type="entry name" value="Glycosidases"/>
    <property type="match status" value="1"/>
</dbReference>